<dbReference type="Proteomes" id="UP001153076">
    <property type="component" value="Unassembled WGS sequence"/>
</dbReference>
<comment type="caution">
    <text evidence="10">The sequence shown here is derived from an EMBL/GenBank/DDBJ whole genome shotgun (WGS) entry which is preliminary data.</text>
</comment>
<dbReference type="InterPro" id="IPR013128">
    <property type="entry name" value="Peptidase_C1A"/>
</dbReference>
<evidence type="ECO:0000259" key="8">
    <source>
        <dbReference type="SMART" id="SM00645"/>
    </source>
</evidence>
<evidence type="ECO:0000313" key="10">
    <source>
        <dbReference type="EMBL" id="KAJ8435621.1"/>
    </source>
</evidence>
<evidence type="ECO:0000259" key="9">
    <source>
        <dbReference type="SMART" id="SM00848"/>
    </source>
</evidence>
<dbReference type="PROSITE" id="PS00139">
    <property type="entry name" value="THIOL_PROTEASE_CYS"/>
    <property type="match status" value="1"/>
</dbReference>
<dbReference type="FunFam" id="3.90.70.10:FF:000067">
    <property type="entry name" value="Senescence-specific cysteine protease"/>
    <property type="match status" value="1"/>
</dbReference>
<dbReference type="InterPro" id="IPR025661">
    <property type="entry name" value="Pept_asp_AS"/>
</dbReference>
<protein>
    <submittedName>
        <fullName evidence="10">Uncharacterized protein</fullName>
    </submittedName>
</protein>
<proteinExistence type="inferred from homology"/>
<dbReference type="InterPro" id="IPR039417">
    <property type="entry name" value="Peptidase_C1A_papain-like"/>
</dbReference>
<evidence type="ECO:0000256" key="2">
    <source>
        <dbReference type="ARBA" id="ARBA00022670"/>
    </source>
</evidence>
<comment type="similarity">
    <text evidence="1">Belongs to the peptidase C1 family.</text>
</comment>
<evidence type="ECO:0000256" key="3">
    <source>
        <dbReference type="ARBA" id="ARBA00022729"/>
    </source>
</evidence>
<gene>
    <name evidence="10" type="ORF">Cgig2_012275</name>
</gene>
<dbReference type="PROSITE" id="PS00639">
    <property type="entry name" value="THIOL_PROTEASE_HIS"/>
    <property type="match status" value="1"/>
</dbReference>
<dbReference type="Pfam" id="PF08246">
    <property type="entry name" value="Inhibitor_I29"/>
    <property type="match status" value="1"/>
</dbReference>
<dbReference type="SMART" id="SM00645">
    <property type="entry name" value="Pept_C1"/>
    <property type="match status" value="1"/>
</dbReference>
<dbReference type="InterPro" id="IPR025660">
    <property type="entry name" value="Pept_his_AS"/>
</dbReference>
<dbReference type="InterPro" id="IPR013201">
    <property type="entry name" value="Prot_inhib_I29"/>
</dbReference>
<dbReference type="OrthoDB" id="10253408at2759"/>
<dbReference type="GO" id="GO:0008234">
    <property type="term" value="F:cysteine-type peptidase activity"/>
    <property type="evidence" value="ECO:0007669"/>
    <property type="project" value="UniProtKB-KW"/>
</dbReference>
<dbReference type="InterPro" id="IPR000668">
    <property type="entry name" value="Peptidase_C1A_C"/>
</dbReference>
<keyword evidence="4" id="KW-0378">Hydrolase</keyword>
<evidence type="ECO:0000256" key="6">
    <source>
        <dbReference type="ARBA" id="ARBA00023157"/>
    </source>
</evidence>
<dbReference type="InterPro" id="IPR000169">
    <property type="entry name" value="Pept_cys_AS"/>
</dbReference>
<reference evidence="10" key="1">
    <citation type="submission" date="2022-04" db="EMBL/GenBank/DDBJ databases">
        <title>Carnegiea gigantea Genome sequencing and assembly v2.</title>
        <authorList>
            <person name="Copetti D."/>
            <person name="Sanderson M.J."/>
            <person name="Burquez A."/>
            <person name="Wojciechowski M.F."/>
        </authorList>
    </citation>
    <scope>NUCLEOTIDE SEQUENCE</scope>
    <source>
        <strain evidence="10">SGP5-SGP5p</strain>
        <tissue evidence="10">Aerial part</tissue>
    </source>
</reference>
<dbReference type="Pfam" id="PF00112">
    <property type="entry name" value="Peptidase_C1"/>
    <property type="match status" value="1"/>
</dbReference>
<dbReference type="SUPFAM" id="SSF54001">
    <property type="entry name" value="Cysteine proteinases"/>
    <property type="match status" value="1"/>
</dbReference>
<evidence type="ECO:0000256" key="1">
    <source>
        <dbReference type="ARBA" id="ARBA00008455"/>
    </source>
</evidence>
<keyword evidence="6" id="KW-1015">Disulfide bond</keyword>
<evidence type="ECO:0000256" key="5">
    <source>
        <dbReference type="ARBA" id="ARBA00022807"/>
    </source>
</evidence>
<accession>A0A9Q1K368</accession>
<dbReference type="AlphaFoldDB" id="A0A9Q1K368"/>
<dbReference type="PROSITE" id="PS00640">
    <property type="entry name" value="THIOL_PROTEASE_ASN"/>
    <property type="match status" value="1"/>
</dbReference>
<keyword evidence="2" id="KW-0645">Protease</keyword>
<dbReference type="PANTHER" id="PTHR12411">
    <property type="entry name" value="CYSTEINE PROTEASE FAMILY C1-RELATED"/>
    <property type="match status" value="1"/>
</dbReference>
<dbReference type="InterPro" id="IPR038765">
    <property type="entry name" value="Papain-like_cys_pep_sf"/>
</dbReference>
<keyword evidence="11" id="KW-1185">Reference proteome</keyword>
<keyword evidence="3 7" id="KW-0732">Signal</keyword>
<sequence>MPMASITVHTTSILFLLATSTLWLVSRASSEIPPSPTHDLTKIELRYKKWQEKHGRLYKSRGEWERRFEIYLSNVEFINYINSQNLSFKLTDNKFADMTNEEFKSFFMGRLTGLNHTSNNSSIRSNKTSPKYVDWRKKGAVTRVKDQKECGSCWAFSAIAAVEGLHKIRTGRLVSLSEQELIDCDHQENQGCNGGYMGNAFQYIKKRGGIATEKDYPYKGKDGPCDKAKARHKLHLRGYRTVPANREQTLKAMVARQPVSVAIDADGYEFQLYARGIFDGFCGTDLNHGVTVIGYGESKGKKYWLVKNSWGTGWGERGYIRMKRDSSNRRGICGIAMEGSYPI</sequence>
<dbReference type="Gene3D" id="3.90.70.10">
    <property type="entry name" value="Cysteine proteinases"/>
    <property type="match status" value="1"/>
</dbReference>
<evidence type="ECO:0000256" key="7">
    <source>
        <dbReference type="SAM" id="SignalP"/>
    </source>
</evidence>
<dbReference type="GO" id="GO:0006508">
    <property type="term" value="P:proteolysis"/>
    <property type="evidence" value="ECO:0007669"/>
    <property type="project" value="UniProtKB-KW"/>
</dbReference>
<feature type="signal peptide" evidence="7">
    <location>
        <begin position="1"/>
        <end position="30"/>
    </location>
</feature>
<keyword evidence="5" id="KW-0788">Thiol protease</keyword>
<feature type="domain" description="Cathepsin propeptide inhibitor" evidence="9">
    <location>
        <begin position="47"/>
        <end position="103"/>
    </location>
</feature>
<name>A0A9Q1K368_9CARY</name>
<feature type="domain" description="Peptidase C1A papain C-terminal" evidence="8">
    <location>
        <begin position="129"/>
        <end position="343"/>
    </location>
</feature>
<evidence type="ECO:0000313" key="11">
    <source>
        <dbReference type="Proteomes" id="UP001153076"/>
    </source>
</evidence>
<dbReference type="PRINTS" id="PR00705">
    <property type="entry name" value="PAPAIN"/>
</dbReference>
<evidence type="ECO:0000256" key="4">
    <source>
        <dbReference type="ARBA" id="ARBA00022801"/>
    </source>
</evidence>
<dbReference type="SMART" id="SM00848">
    <property type="entry name" value="Inhibitor_I29"/>
    <property type="match status" value="1"/>
</dbReference>
<dbReference type="CDD" id="cd02248">
    <property type="entry name" value="Peptidase_C1A"/>
    <property type="match status" value="1"/>
</dbReference>
<feature type="chain" id="PRO_5040478932" evidence="7">
    <location>
        <begin position="31"/>
        <end position="343"/>
    </location>
</feature>
<organism evidence="10 11">
    <name type="scientific">Carnegiea gigantea</name>
    <dbReference type="NCBI Taxonomy" id="171969"/>
    <lineage>
        <taxon>Eukaryota</taxon>
        <taxon>Viridiplantae</taxon>
        <taxon>Streptophyta</taxon>
        <taxon>Embryophyta</taxon>
        <taxon>Tracheophyta</taxon>
        <taxon>Spermatophyta</taxon>
        <taxon>Magnoliopsida</taxon>
        <taxon>eudicotyledons</taxon>
        <taxon>Gunneridae</taxon>
        <taxon>Pentapetalae</taxon>
        <taxon>Caryophyllales</taxon>
        <taxon>Cactineae</taxon>
        <taxon>Cactaceae</taxon>
        <taxon>Cactoideae</taxon>
        <taxon>Echinocereeae</taxon>
        <taxon>Carnegiea</taxon>
    </lineage>
</organism>
<dbReference type="EMBL" id="JAKOGI010000400">
    <property type="protein sequence ID" value="KAJ8435621.1"/>
    <property type="molecule type" value="Genomic_DNA"/>
</dbReference>